<protein>
    <submittedName>
        <fullName evidence="10">Uncharacterized protein</fullName>
    </submittedName>
</protein>
<keyword evidence="5" id="KW-1133">Transmembrane helix</keyword>
<proteinExistence type="predicted"/>
<dbReference type="InterPro" id="IPR032675">
    <property type="entry name" value="LRR_dom_sf"/>
</dbReference>
<evidence type="ECO:0000313" key="11">
    <source>
        <dbReference type="Proteomes" id="UP000283785"/>
    </source>
</evidence>
<sequence>MGKCLITKMNGSLSGADLPVLGKIRIKLLGKTNDYHSNSQGYIQVKNSNIEWAGEEKVNSEATGSYTIYFKQPKSGIVYCSDKYNVTSIQTDWMYAADVKFEDLTKYCRNLTSLSLSNSGQTGDLSEIAGLKLINLSLSHSKVTGDIASLPNRYLLTSLDISNNKTISVNTQDLSICTGLTNLDLKDSMATGDIANLSTLTNLEKLELKDTSVSGNLSSLAGLSKLYYFTNWNLQNTWSSQDLRPSSNKIISGEFRFATATDTDNFLINMAKCQASERKQIYFQQSHRTSASDAAVSTLQGKGYTLSQLITDK</sequence>
<evidence type="ECO:0000256" key="6">
    <source>
        <dbReference type="ARBA" id="ARBA00023136"/>
    </source>
</evidence>
<evidence type="ECO:0000256" key="5">
    <source>
        <dbReference type="ARBA" id="ARBA00022989"/>
    </source>
</evidence>
<dbReference type="AlphaFoldDB" id="A0AA92TYR7"/>
<evidence type="ECO:0000256" key="7">
    <source>
        <dbReference type="ARBA" id="ARBA00023170"/>
    </source>
</evidence>
<keyword evidence="2" id="KW-1003">Cell membrane</keyword>
<dbReference type="GO" id="GO:0005886">
    <property type="term" value="C:plasma membrane"/>
    <property type="evidence" value="ECO:0007669"/>
    <property type="project" value="UniProtKB-SubCell"/>
</dbReference>
<dbReference type="Proteomes" id="UP000283785">
    <property type="component" value="Unassembled WGS sequence"/>
</dbReference>
<comment type="caution">
    <text evidence="10">The sequence shown here is derived from an EMBL/GenBank/DDBJ whole genome shotgun (WGS) entry which is preliminary data.</text>
</comment>
<dbReference type="Gene3D" id="3.80.10.10">
    <property type="entry name" value="Ribonuclease Inhibitor"/>
    <property type="match status" value="1"/>
</dbReference>
<dbReference type="EMBL" id="QSAG01000008">
    <property type="protein sequence ID" value="RGW43277.1"/>
    <property type="molecule type" value="Genomic_DNA"/>
</dbReference>
<gene>
    <name evidence="10" type="ORF">DWV76_06125</name>
</gene>
<evidence type="ECO:0000256" key="1">
    <source>
        <dbReference type="ARBA" id="ARBA00004236"/>
    </source>
</evidence>
<keyword evidence="4" id="KW-0732">Signal</keyword>
<dbReference type="SUPFAM" id="SSF52058">
    <property type="entry name" value="L domain-like"/>
    <property type="match status" value="1"/>
</dbReference>
<name>A0AA92TYR7_9BACT</name>
<keyword evidence="6" id="KW-0472">Membrane</keyword>
<evidence type="ECO:0000313" key="10">
    <source>
        <dbReference type="EMBL" id="RGW43277.1"/>
    </source>
</evidence>
<reference evidence="10 11" key="1">
    <citation type="submission" date="2018-08" db="EMBL/GenBank/DDBJ databases">
        <title>A genome reference for cultivated species of the human gut microbiota.</title>
        <authorList>
            <person name="Zou Y."/>
            <person name="Xue W."/>
            <person name="Luo G."/>
        </authorList>
    </citation>
    <scope>NUCLEOTIDE SEQUENCE [LARGE SCALE GENOMIC DNA]</scope>
    <source>
        <strain evidence="10 11">AF12-50</strain>
    </source>
</reference>
<comment type="subcellular location">
    <subcellularLocation>
        <location evidence="1">Cell membrane</location>
    </subcellularLocation>
    <subcellularLocation>
        <location evidence="9">Endomembrane system</location>
        <topology evidence="9">Single-pass membrane protein</topology>
    </subcellularLocation>
</comment>
<accession>A0AA92TYR7</accession>
<keyword evidence="8" id="KW-0325">Glycoprotein</keyword>
<dbReference type="PANTHER" id="PTHR48052:SF8">
    <property type="entry name" value="LRR RECEPTOR-LIKE SERINE_THREONINE-PROTEIN KINASE FLS2"/>
    <property type="match status" value="1"/>
</dbReference>
<evidence type="ECO:0000256" key="9">
    <source>
        <dbReference type="ARBA" id="ARBA00037847"/>
    </source>
</evidence>
<keyword evidence="3" id="KW-0812">Transmembrane</keyword>
<keyword evidence="7" id="KW-0675">Receptor</keyword>
<dbReference type="GO" id="GO:0012505">
    <property type="term" value="C:endomembrane system"/>
    <property type="evidence" value="ECO:0007669"/>
    <property type="project" value="UniProtKB-SubCell"/>
</dbReference>
<evidence type="ECO:0000256" key="8">
    <source>
        <dbReference type="ARBA" id="ARBA00023180"/>
    </source>
</evidence>
<evidence type="ECO:0000256" key="2">
    <source>
        <dbReference type="ARBA" id="ARBA00022475"/>
    </source>
</evidence>
<dbReference type="PANTHER" id="PTHR48052">
    <property type="entry name" value="UNNAMED PRODUCT"/>
    <property type="match status" value="1"/>
</dbReference>
<evidence type="ECO:0000256" key="4">
    <source>
        <dbReference type="ARBA" id="ARBA00022729"/>
    </source>
</evidence>
<organism evidence="10 11">
    <name type="scientific">Segatella copri</name>
    <dbReference type="NCBI Taxonomy" id="165179"/>
    <lineage>
        <taxon>Bacteria</taxon>
        <taxon>Pseudomonadati</taxon>
        <taxon>Bacteroidota</taxon>
        <taxon>Bacteroidia</taxon>
        <taxon>Bacteroidales</taxon>
        <taxon>Prevotellaceae</taxon>
        <taxon>Segatella</taxon>
    </lineage>
</organism>
<evidence type="ECO:0000256" key="3">
    <source>
        <dbReference type="ARBA" id="ARBA00022692"/>
    </source>
</evidence>